<name>A0A919RP35_9ACTN</name>
<dbReference type="PANTHER" id="PTHR24305">
    <property type="entry name" value="CYTOCHROME P450"/>
    <property type="match status" value="1"/>
</dbReference>
<dbReference type="RefSeq" id="WP_204031424.1">
    <property type="nucleotide sequence ID" value="NZ_BOOW01000044.1"/>
</dbReference>
<gene>
    <name evidence="6" type="ORF">Ssi02_66560</name>
</gene>
<dbReference type="GO" id="GO:0016705">
    <property type="term" value="F:oxidoreductase activity, acting on paired donors, with incorporation or reduction of molecular oxygen"/>
    <property type="evidence" value="ECO:0007669"/>
    <property type="project" value="InterPro"/>
</dbReference>
<dbReference type="InterPro" id="IPR001128">
    <property type="entry name" value="Cyt_P450"/>
</dbReference>
<dbReference type="InterPro" id="IPR036396">
    <property type="entry name" value="Cyt_P450_sf"/>
</dbReference>
<dbReference type="CDD" id="cd11049">
    <property type="entry name" value="CYP170A1-like"/>
    <property type="match status" value="1"/>
</dbReference>
<dbReference type="GO" id="GO:0004497">
    <property type="term" value="F:monooxygenase activity"/>
    <property type="evidence" value="ECO:0007669"/>
    <property type="project" value="UniProtKB-KW"/>
</dbReference>
<dbReference type="GO" id="GO:0005506">
    <property type="term" value="F:iron ion binding"/>
    <property type="evidence" value="ECO:0007669"/>
    <property type="project" value="InterPro"/>
</dbReference>
<keyword evidence="7" id="KW-1185">Reference proteome</keyword>
<comment type="similarity">
    <text evidence="2 4">Belongs to the cytochrome P450 family.</text>
</comment>
<evidence type="ECO:0000256" key="3">
    <source>
        <dbReference type="PIRSR" id="PIRSR602401-1"/>
    </source>
</evidence>
<dbReference type="InterPro" id="IPR050121">
    <property type="entry name" value="Cytochrome_P450_monoxygenase"/>
</dbReference>
<keyword evidence="4" id="KW-0560">Oxidoreductase</keyword>
<dbReference type="AlphaFoldDB" id="A0A919RP35"/>
<feature type="region of interest" description="Disordered" evidence="5">
    <location>
        <begin position="453"/>
        <end position="477"/>
    </location>
</feature>
<feature type="compositionally biased region" description="Low complexity" evidence="5">
    <location>
        <begin position="453"/>
        <end position="465"/>
    </location>
</feature>
<dbReference type="Proteomes" id="UP000606172">
    <property type="component" value="Unassembled WGS sequence"/>
</dbReference>
<dbReference type="PROSITE" id="PS00086">
    <property type="entry name" value="CYTOCHROME_P450"/>
    <property type="match status" value="1"/>
</dbReference>
<comment type="cofactor">
    <cofactor evidence="1 3">
        <name>heme</name>
        <dbReference type="ChEBI" id="CHEBI:30413"/>
    </cofactor>
</comment>
<organism evidence="6 7">
    <name type="scientific">Sinosporangium siamense</name>
    <dbReference type="NCBI Taxonomy" id="1367973"/>
    <lineage>
        <taxon>Bacteria</taxon>
        <taxon>Bacillati</taxon>
        <taxon>Actinomycetota</taxon>
        <taxon>Actinomycetes</taxon>
        <taxon>Streptosporangiales</taxon>
        <taxon>Streptosporangiaceae</taxon>
        <taxon>Sinosporangium</taxon>
    </lineage>
</organism>
<keyword evidence="4" id="KW-0503">Monooxygenase</keyword>
<feature type="binding site" description="axial binding residue" evidence="3">
    <location>
        <position position="400"/>
    </location>
    <ligand>
        <name>heme</name>
        <dbReference type="ChEBI" id="CHEBI:30413"/>
    </ligand>
    <ligandPart>
        <name>Fe</name>
        <dbReference type="ChEBI" id="CHEBI:18248"/>
    </ligandPart>
</feature>
<accession>A0A919RP35</accession>
<dbReference type="InterPro" id="IPR002401">
    <property type="entry name" value="Cyt_P450_E_grp-I"/>
</dbReference>
<dbReference type="Gene3D" id="1.10.630.10">
    <property type="entry name" value="Cytochrome P450"/>
    <property type="match status" value="1"/>
</dbReference>
<proteinExistence type="inferred from homology"/>
<dbReference type="GO" id="GO:0020037">
    <property type="term" value="F:heme binding"/>
    <property type="evidence" value="ECO:0007669"/>
    <property type="project" value="InterPro"/>
</dbReference>
<keyword evidence="3 4" id="KW-0408">Iron</keyword>
<evidence type="ECO:0000313" key="7">
    <source>
        <dbReference type="Proteomes" id="UP000606172"/>
    </source>
</evidence>
<dbReference type="PANTHER" id="PTHR24305:SF166">
    <property type="entry name" value="CYTOCHROME P450 12A4, MITOCHONDRIAL-RELATED"/>
    <property type="match status" value="1"/>
</dbReference>
<evidence type="ECO:0000256" key="2">
    <source>
        <dbReference type="ARBA" id="ARBA00010617"/>
    </source>
</evidence>
<reference evidence="6" key="1">
    <citation type="submission" date="2021-01" db="EMBL/GenBank/DDBJ databases">
        <title>Whole genome shotgun sequence of Sinosporangium siamense NBRC 109515.</title>
        <authorList>
            <person name="Komaki H."/>
            <person name="Tamura T."/>
        </authorList>
    </citation>
    <scope>NUCLEOTIDE SEQUENCE</scope>
    <source>
        <strain evidence="6">NBRC 109515</strain>
    </source>
</reference>
<evidence type="ECO:0000256" key="4">
    <source>
        <dbReference type="RuleBase" id="RU000461"/>
    </source>
</evidence>
<dbReference type="PRINTS" id="PR00463">
    <property type="entry name" value="EP450I"/>
</dbReference>
<evidence type="ECO:0000256" key="1">
    <source>
        <dbReference type="ARBA" id="ARBA00001971"/>
    </source>
</evidence>
<dbReference type="InterPro" id="IPR017972">
    <property type="entry name" value="Cyt_P450_CS"/>
</dbReference>
<sequence length="477" mass="52624">MDPAPQHAPTARRATAGTAPGALPLLGHLGRLAADPLAFLRSLPGSGDLVWVRLGPVRALVVCDAGLLREMLLNDRVFDKGGPLNERVREFMGQGIGTVMRPGHRRQRRMLQPAFHRDRFPGYAEVMSERIGAELANWRDGQVIDTFDRMLELAATNVARTLFAASTESVLAELNQAIDHIVRGLVPRVLLPAPLNRLPLPAVRRYERARVRIRQITGDFTTAYRREGTDRGDLLSMLLAARDDDGRPLTDDEICDEVTTLFMAGIETTATTLSWAMLLLARTPEAQHRIAEEAAAVLGDRTAVFDDLPHLPYTRAVLVEALRMYPAGWMQMRQATEDTELGGHRLAEGTVLIFSSYVLHHRPDYHPDPGRFRPERWLNDTGRASGADRLFHFGHGARKCIGDNFALTEAVLTLATIAARWRLAPLSTGPLRPRMKASLAPADARVRLIRRTTPPADRPAPATTACPHHSAATTDTA</sequence>
<dbReference type="EMBL" id="BOOW01000044">
    <property type="protein sequence ID" value="GII96425.1"/>
    <property type="molecule type" value="Genomic_DNA"/>
</dbReference>
<keyword evidence="3 4" id="KW-0349">Heme</keyword>
<dbReference type="SUPFAM" id="SSF48264">
    <property type="entry name" value="Cytochrome P450"/>
    <property type="match status" value="1"/>
</dbReference>
<evidence type="ECO:0000313" key="6">
    <source>
        <dbReference type="EMBL" id="GII96425.1"/>
    </source>
</evidence>
<protein>
    <submittedName>
        <fullName evidence="6">Cytochrome P450</fullName>
    </submittedName>
</protein>
<comment type="caution">
    <text evidence="6">The sequence shown here is derived from an EMBL/GenBank/DDBJ whole genome shotgun (WGS) entry which is preliminary data.</text>
</comment>
<dbReference type="Pfam" id="PF00067">
    <property type="entry name" value="p450"/>
    <property type="match status" value="1"/>
</dbReference>
<keyword evidence="3 4" id="KW-0479">Metal-binding</keyword>
<dbReference type="PRINTS" id="PR00385">
    <property type="entry name" value="P450"/>
</dbReference>
<evidence type="ECO:0000256" key="5">
    <source>
        <dbReference type="SAM" id="MobiDB-lite"/>
    </source>
</evidence>